<sequence>MPVVQAQCHEGHRSGGLWQRSLVPLVVLFLVAGCGTRTPSQQPAAGGSAPQAGSAPAASAQNQPARPAQPQQGPPEAKVNIGYSGPLSGGAAIYGQNTLNGLQMAADEINKSGGINVGGKRYAINLVPLDDKYLPNETATNARRLLEQYETPIIFTPHSGGVFAMQEFNEQDGFIIAAYTSEPRVTQRGNKLTLRIPAPYDAYAVPYSKAVMEAFGKKVALVPGTHQYAKDWTAVFTKAWESLGGTVTGNFAANYNTETDFTPFVTKALATNPDVLFVGGPSQPTALVIKTAREQGFKGGFVVMDQAKFEEMEEIVPIEMLNGAVGLMPLYRYPGPATQQFVEQYKARFGKRPTYEQAQHYQAMYLVAKALERAGTVTDVEKIMASFSDAIQQLPRDKVPIIWRKLNDKGGIVGEVIGVMVKDGKYDQQIPIPVQESY</sequence>
<keyword evidence="8" id="KW-1185">Reference proteome</keyword>
<dbReference type="InterPro" id="IPR000709">
    <property type="entry name" value="Leu_Ile_Val-bd"/>
</dbReference>
<dbReference type="EMBL" id="AP025628">
    <property type="protein sequence ID" value="BDG58986.1"/>
    <property type="molecule type" value="Genomic_DNA"/>
</dbReference>
<dbReference type="CDD" id="cd06336">
    <property type="entry name" value="PBP1_ABC_ligand_binding-like"/>
    <property type="match status" value="1"/>
</dbReference>
<dbReference type="Pfam" id="PF13458">
    <property type="entry name" value="Peripla_BP_6"/>
    <property type="match status" value="1"/>
</dbReference>
<feature type="domain" description="Leucine-binding protein" evidence="6">
    <location>
        <begin position="78"/>
        <end position="387"/>
    </location>
</feature>
<comment type="similarity">
    <text evidence="1">Belongs to the leucine-binding protein family.</text>
</comment>
<evidence type="ECO:0000313" key="8">
    <source>
        <dbReference type="Proteomes" id="UP001163687"/>
    </source>
</evidence>
<evidence type="ECO:0000313" key="7">
    <source>
        <dbReference type="EMBL" id="BDG58986.1"/>
    </source>
</evidence>
<keyword evidence="3" id="KW-0732">Signal</keyword>
<evidence type="ECO:0000256" key="3">
    <source>
        <dbReference type="ARBA" id="ARBA00022729"/>
    </source>
</evidence>
<feature type="compositionally biased region" description="Low complexity" evidence="5">
    <location>
        <begin position="39"/>
        <end position="75"/>
    </location>
</feature>
<organism evidence="7 8">
    <name type="scientific">Caldinitratiruptor microaerophilus</name>
    <dbReference type="NCBI Taxonomy" id="671077"/>
    <lineage>
        <taxon>Bacteria</taxon>
        <taxon>Bacillati</taxon>
        <taxon>Bacillota</taxon>
        <taxon>Clostridia</taxon>
        <taxon>Eubacteriales</taxon>
        <taxon>Symbiobacteriaceae</taxon>
        <taxon>Caldinitratiruptor</taxon>
    </lineage>
</organism>
<dbReference type="SUPFAM" id="SSF53822">
    <property type="entry name" value="Periplasmic binding protein-like I"/>
    <property type="match status" value="1"/>
</dbReference>
<dbReference type="GO" id="GO:0006865">
    <property type="term" value="P:amino acid transport"/>
    <property type="evidence" value="ECO:0007669"/>
    <property type="project" value="UniProtKB-KW"/>
</dbReference>
<protein>
    <recommendedName>
        <fullName evidence="6">Leucine-binding protein domain-containing protein</fullName>
    </recommendedName>
</protein>
<dbReference type="InterPro" id="IPR051010">
    <property type="entry name" value="BCAA_transport"/>
</dbReference>
<evidence type="ECO:0000256" key="4">
    <source>
        <dbReference type="ARBA" id="ARBA00022970"/>
    </source>
</evidence>
<dbReference type="PRINTS" id="PR00337">
    <property type="entry name" value="LEUILEVALBP"/>
</dbReference>
<dbReference type="Gene3D" id="3.40.50.2300">
    <property type="match status" value="2"/>
</dbReference>
<accession>A0AA35G6H9</accession>
<dbReference type="InterPro" id="IPR028081">
    <property type="entry name" value="Leu-bd"/>
</dbReference>
<dbReference type="AlphaFoldDB" id="A0AA35G6H9"/>
<keyword evidence="2" id="KW-0813">Transport</keyword>
<evidence type="ECO:0000256" key="1">
    <source>
        <dbReference type="ARBA" id="ARBA00010062"/>
    </source>
</evidence>
<proteinExistence type="inferred from homology"/>
<keyword evidence="4" id="KW-0029">Amino-acid transport</keyword>
<dbReference type="KEGG" id="cmic:caldi_00760"/>
<name>A0AA35G6H9_9FIRM</name>
<evidence type="ECO:0000256" key="5">
    <source>
        <dbReference type="SAM" id="MobiDB-lite"/>
    </source>
</evidence>
<gene>
    <name evidence="7" type="ORF">caldi_00760</name>
</gene>
<reference evidence="7" key="1">
    <citation type="submission" date="2022-03" db="EMBL/GenBank/DDBJ databases">
        <title>Complete genome sequence of Caldinitratiruptor microaerophilus.</title>
        <authorList>
            <person name="Mukaiyama R."/>
            <person name="Nishiyama T."/>
            <person name="Ueda K."/>
        </authorList>
    </citation>
    <scope>NUCLEOTIDE SEQUENCE</scope>
    <source>
        <strain evidence="7">JCM 16183</strain>
    </source>
</reference>
<dbReference type="InterPro" id="IPR028082">
    <property type="entry name" value="Peripla_BP_I"/>
</dbReference>
<dbReference type="PANTHER" id="PTHR30483:SF6">
    <property type="entry name" value="PERIPLASMIC BINDING PROTEIN OF ABC TRANSPORTER FOR NATURAL AMINO ACIDS"/>
    <property type="match status" value="1"/>
</dbReference>
<evidence type="ECO:0000259" key="6">
    <source>
        <dbReference type="Pfam" id="PF13458"/>
    </source>
</evidence>
<evidence type="ECO:0000256" key="2">
    <source>
        <dbReference type="ARBA" id="ARBA00022448"/>
    </source>
</evidence>
<dbReference type="PANTHER" id="PTHR30483">
    <property type="entry name" value="LEUCINE-SPECIFIC-BINDING PROTEIN"/>
    <property type="match status" value="1"/>
</dbReference>
<dbReference type="Proteomes" id="UP001163687">
    <property type="component" value="Chromosome"/>
</dbReference>
<feature type="region of interest" description="Disordered" evidence="5">
    <location>
        <begin position="39"/>
        <end position="81"/>
    </location>
</feature>